<keyword evidence="3" id="KW-1185">Reference proteome</keyword>
<reference evidence="2 3" key="1">
    <citation type="submission" date="2016-10" db="EMBL/GenBank/DDBJ databases">
        <authorList>
            <person name="de Groot N.N."/>
        </authorList>
    </citation>
    <scope>NUCLEOTIDE SEQUENCE [LARGE SCALE GENOMIC DNA]</scope>
    <source>
        <strain evidence="2 3">CPCC 202699</strain>
    </source>
</reference>
<protein>
    <submittedName>
        <fullName evidence="2">Uncharacterized protein</fullName>
    </submittedName>
</protein>
<dbReference type="AlphaFoldDB" id="A0A1H3N198"/>
<proteinExistence type="predicted"/>
<keyword evidence="1" id="KW-0812">Transmembrane</keyword>
<name>A0A1H3N198_9PSEU</name>
<dbReference type="EMBL" id="FNON01000007">
    <property type="protein sequence ID" value="SDY82697.1"/>
    <property type="molecule type" value="Genomic_DNA"/>
</dbReference>
<keyword evidence="1" id="KW-1133">Transmembrane helix</keyword>
<evidence type="ECO:0000313" key="3">
    <source>
        <dbReference type="Proteomes" id="UP000199515"/>
    </source>
</evidence>
<dbReference type="OrthoDB" id="3638528at2"/>
<evidence type="ECO:0000313" key="2">
    <source>
        <dbReference type="EMBL" id="SDY82697.1"/>
    </source>
</evidence>
<dbReference type="RefSeq" id="WP_091295058.1">
    <property type="nucleotide sequence ID" value="NZ_FNON01000007.1"/>
</dbReference>
<evidence type="ECO:0000256" key="1">
    <source>
        <dbReference type="SAM" id="Phobius"/>
    </source>
</evidence>
<feature type="transmembrane region" description="Helical" evidence="1">
    <location>
        <begin position="37"/>
        <end position="56"/>
    </location>
</feature>
<accession>A0A1H3N198</accession>
<dbReference type="Proteomes" id="UP000199515">
    <property type="component" value="Unassembled WGS sequence"/>
</dbReference>
<gene>
    <name evidence="2" type="ORF">SAMN05421504_10790</name>
</gene>
<organism evidence="2 3">
    <name type="scientific">Amycolatopsis xylanica</name>
    <dbReference type="NCBI Taxonomy" id="589385"/>
    <lineage>
        <taxon>Bacteria</taxon>
        <taxon>Bacillati</taxon>
        <taxon>Actinomycetota</taxon>
        <taxon>Actinomycetes</taxon>
        <taxon>Pseudonocardiales</taxon>
        <taxon>Pseudonocardiaceae</taxon>
        <taxon>Amycolatopsis</taxon>
    </lineage>
</organism>
<dbReference type="STRING" id="589385.SAMN05421504_10790"/>
<sequence length="77" mass="8278">MLRLGIFLAVIGFGSVGFHYSDYQFKILMWAEDYQPAIGSIVGVVGVLFVVAAVVMNNKKKAAAAQQAPLPQQPAQP</sequence>
<keyword evidence="1" id="KW-0472">Membrane</keyword>